<dbReference type="AlphaFoldDB" id="A0A2T0XJA8"/>
<evidence type="ECO:0000313" key="2">
    <source>
        <dbReference type="EMBL" id="PRY99001.1"/>
    </source>
</evidence>
<dbReference type="Proteomes" id="UP000238308">
    <property type="component" value="Unassembled WGS sequence"/>
</dbReference>
<evidence type="ECO:0000313" key="3">
    <source>
        <dbReference type="Proteomes" id="UP000238308"/>
    </source>
</evidence>
<comment type="caution">
    <text evidence="2">The sequence shown here is derived from an EMBL/GenBank/DDBJ whole genome shotgun (WGS) entry which is preliminary data.</text>
</comment>
<proteinExistence type="predicted"/>
<keyword evidence="3" id="KW-1185">Reference proteome</keyword>
<dbReference type="OrthoDB" id="9795530at2"/>
<dbReference type="InterPro" id="IPR013783">
    <property type="entry name" value="Ig-like_fold"/>
</dbReference>
<dbReference type="InterPro" id="IPR014880">
    <property type="entry name" value="SoxZ_dom"/>
</dbReference>
<protein>
    <submittedName>
        <fullName evidence="2">Sulfur compound chelating protein SoxZ</fullName>
    </submittedName>
</protein>
<accession>A0A2T0XJA8</accession>
<name>A0A2T0XJA8_9BURK</name>
<dbReference type="InterPro" id="IPR014756">
    <property type="entry name" value="Ig_E-set"/>
</dbReference>
<organism evidence="2 3">
    <name type="scientific">Jezberella montanilacus</name>
    <dbReference type="NCBI Taxonomy" id="323426"/>
    <lineage>
        <taxon>Bacteria</taxon>
        <taxon>Pseudomonadati</taxon>
        <taxon>Pseudomonadota</taxon>
        <taxon>Betaproteobacteria</taxon>
        <taxon>Burkholderiales</taxon>
        <taxon>Alcaligenaceae</taxon>
        <taxon>Jezberella</taxon>
    </lineage>
</organism>
<dbReference type="RefSeq" id="WP_106226349.1">
    <property type="nucleotide sequence ID" value="NZ_PVTV01000011.1"/>
</dbReference>
<dbReference type="Pfam" id="PF08770">
    <property type="entry name" value="SoxZ"/>
    <property type="match status" value="1"/>
</dbReference>
<dbReference type="SUPFAM" id="SSF81296">
    <property type="entry name" value="E set domains"/>
    <property type="match status" value="1"/>
</dbReference>
<gene>
    <name evidence="2" type="ORF">BCM14_0438</name>
</gene>
<feature type="domain" description="Sulphur oxidation protein SoxZ" evidence="1">
    <location>
        <begin position="12"/>
        <end position="97"/>
    </location>
</feature>
<sequence length="109" mass="12069">MSRTSRSLVTMPNQAKKGDIIDIKVIVQHDMESGFRRDEQGGIIPRDILRSFLCTYNGTEIFRADLHPGTGANPMIVFSTIATESGTLEFTWAGDNDYLAKTTSQLTVT</sequence>
<reference evidence="2 3" key="1">
    <citation type="submission" date="2018-03" db="EMBL/GenBank/DDBJ databases">
        <title>Genomic Encyclopedia of Type Strains, Phase III (KMG-III): the genomes of soil and plant-associated and newly described type strains.</title>
        <authorList>
            <person name="Whitman W."/>
        </authorList>
    </citation>
    <scope>NUCLEOTIDE SEQUENCE [LARGE SCALE GENOMIC DNA]</scope>
    <source>
        <strain evidence="2 3">MWH-P2sevCIIIb</strain>
    </source>
</reference>
<evidence type="ECO:0000259" key="1">
    <source>
        <dbReference type="Pfam" id="PF08770"/>
    </source>
</evidence>
<dbReference type="EMBL" id="PVTV01000011">
    <property type="protein sequence ID" value="PRY99001.1"/>
    <property type="molecule type" value="Genomic_DNA"/>
</dbReference>
<dbReference type="Gene3D" id="2.60.40.10">
    <property type="entry name" value="Immunoglobulins"/>
    <property type="match status" value="1"/>
</dbReference>